<protein>
    <submittedName>
        <fullName evidence="3">Down syndrome cell adhesion molecule</fullName>
    </submittedName>
</protein>
<dbReference type="InterPro" id="IPR007110">
    <property type="entry name" value="Ig-like_dom"/>
</dbReference>
<dbReference type="FunFam" id="2.60.40.10:FF:000104">
    <property type="entry name" value="Down syndrome cell adhesion molecule b"/>
    <property type="match status" value="1"/>
</dbReference>
<proteinExistence type="predicted"/>
<evidence type="ECO:0000259" key="2">
    <source>
        <dbReference type="PROSITE" id="PS50835"/>
    </source>
</evidence>
<organism evidence="3 4">
    <name type="scientific">Araneus ventricosus</name>
    <name type="common">Orbweaver spider</name>
    <name type="synonym">Epeira ventricosa</name>
    <dbReference type="NCBI Taxonomy" id="182803"/>
    <lineage>
        <taxon>Eukaryota</taxon>
        <taxon>Metazoa</taxon>
        <taxon>Ecdysozoa</taxon>
        <taxon>Arthropoda</taxon>
        <taxon>Chelicerata</taxon>
        <taxon>Arachnida</taxon>
        <taxon>Araneae</taxon>
        <taxon>Araneomorphae</taxon>
        <taxon>Entelegynae</taxon>
        <taxon>Araneoidea</taxon>
        <taxon>Araneidae</taxon>
        <taxon>Araneus</taxon>
    </lineage>
</organism>
<dbReference type="EMBL" id="BGPR01002554">
    <property type="protein sequence ID" value="GBM75395.1"/>
    <property type="molecule type" value="Genomic_DNA"/>
</dbReference>
<dbReference type="PANTHER" id="PTHR10075">
    <property type="entry name" value="BASIGIN RELATED"/>
    <property type="match status" value="1"/>
</dbReference>
<dbReference type="GO" id="GO:0098632">
    <property type="term" value="F:cell-cell adhesion mediator activity"/>
    <property type="evidence" value="ECO:0007669"/>
    <property type="project" value="TreeGrafter"/>
</dbReference>
<dbReference type="InterPro" id="IPR013098">
    <property type="entry name" value="Ig_I-set"/>
</dbReference>
<name>A0A4Y2ICP6_ARAVE</name>
<dbReference type="SMART" id="SM00408">
    <property type="entry name" value="IGc2"/>
    <property type="match status" value="2"/>
</dbReference>
<dbReference type="AlphaFoldDB" id="A0A4Y2ICP6"/>
<dbReference type="Pfam" id="PF13927">
    <property type="entry name" value="Ig_3"/>
    <property type="match status" value="1"/>
</dbReference>
<dbReference type="PROSITE" id="PS50835">
    <property type="entry name" value="IG_LIKE"/>
    <property type="match status" value="2"/>
</dbReference>
<keyword evidence="4" id="KW-1185">Reference proteome</keyword>
<dbReference type="InterPro" id="IPR003599">
    <property type="entry name" value="Ig_sub"/>
</dbReference>
<dbReference type="Gene3D" id="3.30.420.10">
    <property type="entry name" value="Ribonuclease H-like superfamily/Ribonuclease H"/>
    <property type="match status" value="1"/>
</dbReference>
<evidence type="ECO:0000313" key="3">
    <source>
        <dbReference type="EMBL" id="GBM75395.1"/>
    </source>
</evidence>
<dbReference type="Gene3D" id="2.60.40.10">
    <property type="entry name" value="Immunoglobulins"/>
    <property type="match status" value="2"/>
</dbReference>
<feature type="domain" description="Ig-like" evidence="2">
    <location>
        <begin position="85"/>
        <end position="171"/>
    </location>
</feature>
<dbReference type="InterPro" id="IPR036397">
    <property type="entry name" value="RNaseH_sf"/>
</dbReference>
<dbReference type="GO" id="GO:0003676">
    <property type="term" value="F:nucleic acid binding"/>
    <property type="evidence" value="ECO:0007669"/>
    <property type="project" value="InterPro"/>
</dbReference>
<dbReference type="GO" id="GO:0007411">
    <property type="term" value="P:axon guidance"/>
    <property type="evidence" value="ECO:0007669"/>
    <property type="project" value="TreeGrafter"/>
</dbReference>
<gene>
    <name evidence="3" type="primary">DSCAM_23</name>
    <name evidence="3" type="ORF">AVEN_225471_1</name>
</gene>
<dbReference type="GO" id="GO:0007156">
    <property type="term" value="P:homophilic cell adhesion via plasma membrane adhesion molecules"/>
    <property type="evidence" value="ECO:0007669"/>
    <property type="project" value="TreeGrafter"/>
</dbReference>
<dbReference type="InterPro" id="IPR003598">
    <property type="entry name" value="Ig_sub2"/>
</dbReference>
<dbReference type="GO" id="GO:0030424">
    <property type="term" value="C:axon"/>
    <property type="evidence" value="ECO:0007669"/>
    <property type="project" value="TreeGrafter"/>
</dbReference>
<accession>A0A4Y2ICP6</accession>
<dbReference type="SMART" id="SM00409">
    <property type="entry name" value="IG"/>
    <property type="match status" value="2"/>
</dbReference>
<dbReference type="InterPro" id="IPR013783">
    <property type="entry name" value="Ig-like_fold"/>
</dbReference>
<dbReference type="InterPro" id="IPR036179">
    <property type="entry name" value="Ig-like_dom_sf"/>
</dbReference>
<reference evidence="3 4" key="1">
    <citation type="journal article" date="2019" name="Sci. Rep.">
        <title>Orb-weaving spider Araneus ventricosus genome elucidates the spidroin gene catalogue.</title>
        <authorList>
            <person name="Kono N."/>
            <person name="Nakamura H."/>
            <person name="Ohtoshi R."/>
            <person name="Moran D.A.P."/>
            <person name="Shinohara A."/>
            <person name="Yoshida Y."/>
            <person name="Fujiwara M."/>
            <person name="Mori M."/>
            <person name="Tomita M."/>
            <person name="Arakawa K."/>
        </authorList>
    </citation>
    <scope>NUCLEOTIDE SEQUENCE [LARGE SCALE GENOMIC DNA]</scope>
</reference>
<dbReference type="GO" id="GO:0005886">
    <property type="term" value="C:plasma membrane"/>
    <property type="evidence" value="ECO:0007669"/>
    <property type="project" value="TreeGrafter"/>
</dbReference>
<dbReference type="Pfam" id="PF07679">
    <property type="entry name" value="I-set"/>
    <property type="match status" value="1"/>
</dbReference>
<dbReference type="PANTHER" id="PTHR10075:SF101">
    <property type="entry name" value="ZWEI IG DOMAIN PROTEIN ZIG-3"/>
    <property type="match status" value="1"/>
</dbReference>
<keyword evidence="1" id="KW-0393">Immunoglobulin domain</keyword>
<feature type="domain" description="Ig-like" evidence="2">
    <location>
        <begin position="1"/>
        <end position="80"/>
    </location>
</feature>
<dbReference type="OrthoDB" id="6429856at2759"/>
<dbReference type="SUPFAM" id="SSF48726">
    <property type="entry name" value="Immunoglobulin"/>
    <property type="match status" value="2"/>
</dbReference>
<evidence type="ECO:0000256" key="1">
    <source>
        <dbReference type="ARBA" id="ARBA00023319"/>
    </source>
</evidence>
<comment type="caution">
    <text evidence="3">The sequence shown here is derived from an EMBL/GenBank/DDBJ whole genome shotgun (WGS) entry which is preliminary data.</text>
</comment>
<evidence type="ECO:0000313" key="4">
    <source>
        <dbReference type="Proteomes" id="UP000499080"/>
    </source>
</evidence>
<dbReference type="GO" id="GO:0070593">
    <property type="term" value="P:dendrite self-avoidance"/>
    <property type="evidence" value="ECO:0007669"/>
    <property type="project" value="TreeGrafter"/>
</dbReference>
<dbReference type="Proteomes" id="UP000499080">
    <property type="component" value="Unassembled WGS sequence"/>
</dbReference>
<sequence>MTEGERVIVACTTKSRDKSGGQLSFKWLKDGKDLPAKTQAKSFGDFSNIVIDPVSEEDSGNYTCAVTSGGLHDSYTAQLTVMVPPQWIIAPKDVSSFSGEYLVINCRASGKPTPIISWMKSEGRGTEGFAAVSDSETLRLATNGSLIIEQVGKSDEGLYQCMATNSSPNLAPSDFHIFLKLGEFLGGKLFVSDEELENAVTTWFNGLTAEEYDMGILKLVDRYDTCLIVGGDYVEK</sequence>